<dbReference type="PANTHER" id="PTHR16487:SF0">
    <property type="entry name" value="PROTEIN PHOSPHATASE 4 REGULATORY SUBUNIT 2-RELATED"/>
    <property type="match status" value="1"/>
</dbReference>
<dbReference type="GO" id="GO:0005634">
    <property type="term" value="C:nucleus"/>
    <property type="evidence" value="ECO:0007669"/>
    <property type="project" value="TreeGrafter"/>
</dbReference>
<feature type="compositionally biased region" description="Polar residues" evidence="2">
    <location>
        <begin position="112"/>
        <end position="121"/>
    </location>
</feature>
<feature type="compositionally biased region" description="Low complexity" evidence="2">
    <location>
        <begin position="122"/>
        <end position="131"/>
    </location>
</feature>
<evidence type="ECO:0000256" key="1">
    <source>
        <dbReference type="ARBA" id="ARBA00009207"/>
    </source>
</evidence>
<dbReference type="OrthoDB" id="341898at2759"/>
<dbReference type="GO" id="GO:0019888">
    <property type="term" value="F:protein phosphatase regulator activity"/>
    <property type="evidence" value="ECO:0007669"/>
    <property type="project" value="InterPro"/>
</dbReference>
<dbReference type="EMBL" id="CR940348">
    <property type="protein sequence ID" value="CAI74391.1"/>
    <property type="molecule type" value="Genomic_DNA"/>
</dbReference>
<sequence>MNSSKVCKALDEINIDEEYWKLKSDLLKEFTSKEDCVPGAAYKQILNGVLDVLSQYEDIDKEVKLNKECFIVIEDIATTGKCRYPWKVVKMLIVVVYNKLFDELYQSNRASKGVQNSATTGTDSSEPSDSSTDSEKPKESQPANNKINQLESEEEFRQLKIDCLVHLVEFDIPPFTLQRICEIPLKQPYTVFRKLFNAYRKLFNVRNIEYEPIKMPEFFNPSDHPQLDRVYSILDSWEAKYRNLAPEWSDELLFDNSEDFESSDEKPFKRPLE</sequence>
<dbReference type="eggNOG" id="ENOG502TNAI">
    <property type="taxonomic scope" value="Eukaryota"/>
</dbReference>
<dbReference type="InterPro" id="IPR015267">
    <property type="entry name" value="PPP4R2"/>
</dbReference>
<dbReference type="STRING" id="5874.Q4UEU8"/>
<feature type="region of interest" description="Disordered" evidence="2">
    <location>
        <begin position="112"/>
        <end position="149"/>
    </location>
</feature>
<name>Q4UEU8_THEAN</name>
<keyword evidence="4" id="KW-1185">Reference proteome</keyword>
<dbReference type="GO" id="GO:0030289">
    <property type="term" value="C:protein phosphatase 4 complex"/>
    <property type="evidence" value="ECO:0007669"/>
    <property type="project" value="InterPro"/>
</dbReference>
<dbReference type="PANTHER" id="PTHR16487">
    <property type="entry name" value="PPP4R2-RELATED PROTEIN"/>
    <property type="match status" value="1"/>
</dbReference>
<dbReference type="Proteomes" id="UP000001950">
    <property type="component" value="Chromosome 2"/>
</dbReference>
<dbReference type="GO" id="GO:0005737">
    <property type="term" value="C:cytoplasm"/>
    <property type="evidence" value="ECO:0007669"/>
    <property type="project" value="TreeGrafter"/>
</dbReference>
<evidence type="ECO:0000256" key="2">
    <source>
        <dbReference type="SAM" id="MobiDB-lite"/>
    </source>
</evidence>
<protein>
    <recommendedName>
        <fullName evidence="5">PPP4R2</fullName>
    </recommendedName>
</protein>
<proteinExistence type="inferred from homology"/>
<accession>Q4UEU8</accession>
<dbReference type="RefSeq" id="XP_952123.1">
    <property type="nucleotide sequence ID" value="XM_947030.1"/>
</dbReference>
<organism evidence="3 4">
    <name type="scientific">Theileria annulata</name>
    <dbReference type="NCBI Taxonomy" id="5874"/>
    <lineage>
        <taxon>Eukaryota</taxon>
        <taxon>Sar</taxon>
        <taxon>Alveolata</taxon>
        <taxon>Apicomplexa</taxon>
        <taxon>Aconoidasida</taxon>
        <taxon>Piroplasmida</taxon>
        <taxon>Theileriidae</taxon>
        <taxon>Theileria</taxon>
    </lineage>
</organism>
<evidence type="ECO:0000313" key="3">
    <source>
        <dbReference type="EMBL" id="CAI74391.1"/>
    </source>
</evidence>
<evidence type="ECO:0008006" key="5">
    <source>
        <dbReference type="Google" id="ProtNLM"/>
    </source>
</evidence>
<gene>
    <name evidence="3" type="ORF">TA14035</name>
</gene>
<reference evidence="3 4" key="1">
    <citation type="journal article" date="2005" name="Science">
        <title>Genome of the host-cell transforming parasite Theileria annulata compared with T. parva.</title>
        <authorList>
            <person name="Pain A."/>
            <person name="Renauld H."/>
            <person name="Berriman M."/>
            <person name="Murphy L."/>
            <person name="Yeats C.A."/>
            <person name="Weir W."/>
            <person name="Kerhornou A."/>
            <person name="Aslett M."/>
            <person name="Bishop R."/>
            <person name="Bouchier C."/>
            <person name="Cochet M."/>
            <person name="Coulson R.M.R."/>
            <person name="Cronin A."/>
            <person name="de Villiers E.P."/>
            <person name="Fraser A."/>
            <person name="Fosker N."/>
            <person name="Gardner M."/>
            <person name="Goble A."/>
            <person name="Griffiths-Jones S."/>
            <person name="Harris D.E."/>
            <person name="Katzer F."/>
            <person name="Larke N."/>
            <person name="Lord A."/>
            <person name="Maser P."/>
            <person name="McKellar S."/>
            <person name="Mooney P."/>
            <person name="Morton F."/>
            <person name="Nene V."/>
            <person name="O'Neil S."/>
            <person name="Price C."/>
            <person name="Quail M.A."/>
            <person name="Rabbinowitsch E."/>
            <person name="Rawlings N.D."/>
            <person name="Rutter S."/>
            <person name="Saunders D."/>
            <person name="Seeger K."/>
            <person name="Shah T."/>
            <person name="Squares R."/>
            <person name="Squares S."/>
            <person name="Tivey A."/>
            <person name="Walker A.R."/>
            <person name="Woodward J."/>
            <person name="Dobbelaere D.A.E."/>
            <person name="Langsley G."/>
            <person name="Rajandream M.A."/>
            <person name="McKeever D."/>
            <person name="Shiels B."/>
            <person name="Tait A."/>
            <person name="Barrell B.G."/>
            <person name="Hall N."/>
        </authorList>
    </citation>
    <scope>NUCLEOTIDE SEQUENCE [LARGE SCALE GENOMIC DNA]</scope>
    <source>
        <strain evidence="4">Ankara</strain>
    </source>
</reference>
<comment type="similarity">
    <text evidence="1">Belongs to the PPP4R2 family.</text>
</comment>
<dbReference type="InParanoid" id="Q4UEU8"/>
<dbReference type="AlphaFoldDB" id="Q4UEU8"/>
<evidence type="ECO:0000313" key="4">
    <source>
        <dbReference type="Proteomes" id="UP000001950"/>
    </source>
</evidence>
<dbReference type="GeneID" id="3861729"/>
<dbReference type="KEGG" id="tan:TA14035"/>
<dbReference type="VEuPathDB" id="PiroplasmaDB:TA14035"/>
<dbReference type="OMA" id="MNSSKVC"/>